<dbReference type="RefSeq" id="WP_369601263.1">
    <property type="nucleotide sequence ID" value="NZ_CP154858.1"/>
</dbReference>
<accession>A0AB39UVD2</accession>
<name>A0AB39UVD2_9GAMM</name>
<dbReference type="PANTHER" id="PTHR31793">
    <property type="entry name" value="4-HYDROXYBENZOYL-COA THIOESTERASE FAMILY MEMBER"/>
    <property type="match status" value="1"/>
</dbReference>
<dbReference type="InterPro" id="IPR050563">
    <property type="entry name" value="4-hydroxybenzoyl-CoA_TE"/>
</dbReference>
<dbReference type="AlphaFoldDB" id="A0AB39UVD2"/>
<sequence length="156" mass="17715">MIDDSLWPVETPFIWSVTVSEEDLDELNHTNNGRYVNWCESAAWAHSQLLGLSVADYHRLDRAMAVHHGEYDYLRATFAGDALHVGTWLAENAPTRMMRRFQIIRESDMAVVFRGRWDLVCIELSTGKPRRQPPEFLEIYGAAVARPRDAGDAPAG</sequence>
<dbReference type="KEGG" id="tcd:AAIA72_15855"/>
<dbReference type="PANTHER" id="PTHR31793:SF37">
    <property type="entry name" value="ACYL-COA THIOESTER HYDROLASE YBGC"/>
    <property type="match status" value="1"/>
</dbReference>
<protein>
    <submittedName>
        <fullName evidence="2">Thioesterase family protein</fullName>
        <ecNumber evidence="2">3.1.2.-</ecNumber>
    </submittedName>
</protein>
<evidence type="ECO:0000256" key="1">
    <source>
        <dbReference type="ARBA" id="ARBA00022801"/>
    </source>
</evidence>
<dbReference type="InterPro" id="IPR029069">
    <property type="entry name" value="HotDog_dom_sf"/>
</dbReference>
<evidence type="ECO:0000313" key="2">
    <source>
        <dbReference type="EMBL" id="XDT72251.1"/>
    </source>
</evidence>
<gene>
    <name evidence="2" type="ORF">AAIA72_15855</name>
</gene>
<keyword evidence="1 2" id="KW-0378">Hydrolase</keyword>
<dbReference type="Gene3D" id="3.10.129.10">
    <property type="entry name" value="Hotdog Thioesterase"/>
    <property type="match status" value="1"/>
</dbReference>
<dbReference type="Pfam" id="PF13279">
    <property type="entry name" value="4HBT_2"/>
    <property type="match status" value="1"/>
</dbReference>
<dbReference type="EC" id="3.1.2.-" evidence="2"/>
<dbReference type="CDD" id="cd00586">
    <property type="entry name" value="4HBT"/>
    <property type="match status" value="1"/>
</dbReference>
<dbReference type="EMBL" id="CP154858">
    <property type="protein sequence ID" value="XDT72251.1"/>
    <property type="molecule type" value="Genomic_DNA"/>
</dbReference>
<dbReference type="SUPFAM" id="SSF54637">
    <property type="entry name" value="Thioesterase/thiol ester dehydrase-isomerase"/>
    <property type="match status" value="1"/>
</dbReference>
<organism evidence="2">
    <name type="scientific">Thermohahella caldifontis</name>
    <dbReference type="NCBI Taxonomy" id="3142973"/>
    <lineage>
        <taxon>Bacteria</taxon>
        <taxon>Pseudomonadati</taxon>
        <taxon>Pseudomonadota</taxon>
        <taxon>Gammaproteobacteria</taxon>
        <taxon>Oceanospirillales</taxon>
        <taxon>Hahellaceae</taxon>
        <taxon>Thermohahella</taxon>
    </lineage>
</organism>
<reference evidence="2" key="1">
    <citation type="submission" date="2024-05" db="EMBL/GenBank/DDBJ databases">
        <title>Genome sequencing of novel strain.</title>
        <authorList>
            <person name="Ganbat D."/>
            <person name="Ganbat S."/>
            <person name="Lee S.-J."/>
        </authorList>
    </citation>
    <scope>NUCLEOTIDE SEQUENCE</scope>
    <source>
        <strain evidence="2">SMD15-11</strain>
    </source>
</reference>
<proteinExistence type="predicted"/>
<dbReference type="GO" id="GO:0047617">
    <property type="term" value="F:fatty acyl-CoA hydrolase activity"/>
    <property type="evidence" value="ECO:0007669"/>
    <property type="project" value="TreeGrafter"/>
</dbReference>